<dbReference type="EMBL" id="NARP01000010">
    <property type="protein sequence ID" value="OTQ00265.1"/>
    <property type="molecule type" value="Genomic_DNA"/>
</dbReference>
<comment type="caution">
    <text evidence="1">The sequence shown here is derived from an EMBL/GenBank/DDBJ whole genome shotgun (WGS) entry which is preliminary data.</text>
</comment>
<keyword evidence="3" id="KW-1185">Reference proteome</keyword>
<evidence type="ECO:0000313" key="3">
    <source>
        <dbReference type="Proteomes" id="UP000194800"/>
    </source>
</evidence>
<dbReference type="EMBL" id="NART01000155">
    <property type="protein sequence ID" value="OTQ07772.1"/>
    <property type="molecule type" value="Genomic_DNA"/>
</dbReference>
<name>A0A242NK95_9GAMM</name>
<evidence type="ECO:0000313" key="2">
    <source>
        <dbReference type="EMBL" id="OTQ07772.1"/>
    </source>
</evidence>
<accession>A0A242NK95</accession>
<evidence type="ECO:0000313" key="4">
    <source>
        <dbReference type="Proteomes" id="UP000194977"/>
    </source>
</evidence>
<dbReference type="Gene3D" id="1.20.120.20">
    <property type="entry name" value="Apolipoprotein"/>
    <property type="match status" value="1"/>
</dbReference>
<reference evidence="3 4" key="1">
    <citation type="submission" date="2017-03" db="EMBL/GenBank/DDBJ databases">
        <title>Comparative genomics of honeybee gut symbionts reveal geographically distinct and subgroup specific antibiotic resistance.</title>
        <authorList>
            <person name="Ludvigsen J."/>
            <person name="Porcellato D."/>
            <person name="Labee-Lund T.M."/>
            <person name="Amdam G.V."/>
            <person name="Rudi K."/>
        </authorList>
    </citation>
    <scope>NUCLEOTIDE SEQUENCE [LARGE SCALE GENOMIC DNA]</scope>
    <source>
        <strain evidence="1 4">A-7-12</strain>
        <strain evidence="2 3">A-9-12</strain>
    </source>
</reference>
<proteinExistence type="predicted"/>
<dbReference type="Proteomes" id="UP000194977">
    <property type="component" value="Unassembled WGS sequence"/>
</dbReference>
<evidence type="ECO:0000313" key="1">
    <source>
        <dbReference type="EMBL" id="OTQ00265.1"/>
    </source>
</evidence>
<dbReference type="AlphaFoldDB" id="A0A242NK95"/>
<gene>
    <name evidence="2" type="ORF">B6C91_14240</name>
    <name evidence="1" type="ORF">B6D08_05020</name>
</gene>
<sequence length="175" mass="19385">MRTFKVITLAMMGLFLVNCDNSKPTVNNIKEQVQQTSSMVSDKVAELYEQTKSATQDALNNLKDGNYSLAQDAIIKGLNLRLPLDVDQNSTLVDVTKGNDIISYKYDLKGITKEGFQVENNQKNILNGLRALYCSKNATTNAIKLVFPNGASHNYYLNGEKVLTLDLKPGDCDSK</sequence>
<dbReference type="OrthoDB" id="7058359at2"/>
<organism evidence="1 4">
    <name type="scientific">Gilliamella apicola</name>
    <dbReference type="NCBI Taxonomy" id="1196095"/>
    <lineage>
        <taxon>Bacteria</taxon>
        <taxon>Pseudomonadati</taxon>
        <taxon>Pseudomonadota</taxon>
        <taxon>Gammaproteobacteria</taxon>
        <taxon>Orbales</taxon>
        <taxon>Orbaceae</taxon>
        <taxon>Gilliamella</taxon>
    </lineage>
</organism>
<dbReference type="Proteomes" id="UP000194800">
    <property type="component" value="Unassembled WGS sequence"/>
</dbReference>
<dbReference type="RefSeq" id="WP_086272562.1">
    <property type="nucleotide sequence ID" value="NZ_MZNE01000026.1"/>
</dbReference>
<protein>
    <submittedName>
        <fullName evidence="1">Uncharacterized protein</fullName>
    </submittedName>
</protein>